<keyword evidence="3" id="KW-0804">Transcription</keyword>
<reference evidence="5 6" key="1">
    <citation type="submission" date="2019-10" db="EMBL/GenBank/DDBJ databases">
        <title>Prolixibacter strains distinguished by the presence of nitrate reductase genes were adept at nitrate-dependent anaerobic corrosion of metallic iron and carbon steel.</title>
        <authorList>
            <person name="Iino T."/>
            <person name="Shono N."/>
            <person name="Ito K."/>
            <person name="Nakamura R."/>
            <person name="Sueoka K."/>
            <person name="Harayama S."/>
            <person name="Ohkuma M."/>
        </authorList>
    </citation>
    <scope>NUCLEOTIDE SEQUENCE [LARGE SCALE GENOMIC DNA]</scope>
    <source>
        <strain evidence="5 6">JCM 13498</strain>
    </source>
</reference>
<evidence type="ECO:0000256" key="1">
    <source>
        <dbReference type="ARBA" id="ARBA00023015"/>
    </source>
</evidence>
<dbReference type="InterPro" id="IPR016032">
    <property type="entry name" value="Sig_transdc_resp-reg_C-effctor"/>
</dbReference>
<gene>
    <name evidence="5" type="ORF">PbJCM13498_12260</name>
</gene>
<keyword evidence="2" id="KW-0238">DNA-binding</keyword>
<dbReference type="GO" id="GO:0003677">
    <property type="term" value="F:DNA binding"/>
    <property type="evidence" value="ECO:0007669"/>
    <property type="project" value="UniProtKB-KW"/>
</dbReference>
<evidence type="ECO:0000259" key="4">
    <source>
        <dbReference type="PROSITE" id="PS50043"/>
    </source>
</evidence>
<proteinExistence type="predicted"/>
<keyword evidence="1" id="KW-0805">Transcription regulation</keyword>
<feature type="domain" description="HTH luxR-type" evidence="4">
    <location>
        <begin position="125"/>
        <end position="190"/>
    </location>
</feature>
<dbReference type="InterPro" id="IPR000792">
    <property type="entry name" value="Tscrpt_reg_LuxR_C"/>
</dbReference>
<dbReference type="Proteomes" id="UP000391834">
    <property type="component" value="Unassembled WGS sequence"/>
</dbReference>
<keyword evidence="6" id="KW-1185">Reference proteome</keyword>
<dbReference type="AlphaFoldDB" id="A0A5M4AXJ5"/>
<dbReference type="SUPFAM" id="SSF46894">
    <property type="entry name" value="C-terminal effector domain of the bipartite response regulators"/>
    <property type="match status" value="1"/>
</dbReference>
<dbReference type="PRINTS" id="PR00038">
    <property type="entry name" value="HTHLUXR"/>
</dbReference>
<accession>A0A5M4AXJ5</accession>
<evidence type="ECO:0000313" key="5">
    <source>
        <dbReference type="EMBL" id="GET32363.1"/>
    </source>
</evidence>
<evidence type="ECO:0000313" key="6">
    <source>
        <dbReference type="Proteomes" id="UP000391834"/>
    </source>
</evidence>
<dbReference type="Gene3D" id="1.10.10.10">
    <property type="entry name" value="Winged helix-like DNA-binding domain superfamily/Winged helix DNA-binding domain"/>
    <property type="match status" value="1"/>
</dbReference>
<sequence>MNTHSYINILIVEPSSIIYEGLNRILSGGGLRLRVYRAENFDAIEQCILSKKVNVAIVNPLYVQNNEKGFHSLRAGYPATSWVALVYAFFDQRLISLFDGSISISDSPESVIQLVKQNASTENKETATEEVLSERETDVLKLLATGLTNKEIAEKLSISINTVITHRKNITQKTGIKSVSGLTIYAVVKKLVSLDYLSE</sequence>
<dbReference type="CDD" id="cd06170">
    <property type="entry name" value="LuxR_C_like"/>
    <property type="match status" value="1"/>
</dbReference>
<dbReference type="PROSITE" id="PS00622">
    <property type="entry name" value="HTH_LUXR_1"/>
    <property type="match status" value="1"/>
</dbReference>
<evidence type="ECO:0000256" key="3">
    <source>
        <dbReference type="ARBA" id="ARBA00023163"/>
    </source>
</evidence>
<comment type="caution">
    <text evidence="5">The sequence shown here is derived from an EMBL/GenBank/DDBJ whole genome shotgun (WGS) entry which is preliminary data.</text>
</comment>
<dbReference type="PANTHER" id="PTHR44688:SF16">
    <property type="entry name" value="DNA-BINDING TRANSCRIPTIONAL ACTIVATOR DEVR_DOSR"/>
    <property type="match status" value="1"/>
</dbReference>
<dbReference type="GO" id="GO:0006355">
    <property type="term" value="P:regulation of DNA-templated transcription"/>
    <property type="evidence" value="ECO:0007669"/>
    <property type="project" value="InterPro"/>
</dbReference>
<protein>
    <submittedName>
        <fullName evidence="5">Helix-turn-helix transcriptional regulator</fullName>
    </submittedName>
</protein>
<dbReference type="SMART" id="SM00421">
    <property type="entry name" value="HTH_LUXR"/>
    <property type="match status" value="1"/>
</dbReference>
<dbReference type="Pfam" id="PF00196">
    <property type="entry name" value="GerE"/>
    <property type="match status" value="1"/>
</dbReference>
<dbReference type="PANTHER" id="PTHR44688">
    <property type="entry name" value="DNA-BINDING TRANSCRIPTIONAL ACTIVATOR DEVR_DOSR"/>
    <property type="match status" value="1"/>
</dbReference>
<evidence type="ECO:0000256" key="2">
    <source>
        <dbReference type="ARBA" id="ARBA00023125"/>
    </source>
</evidence>
<dbReference type="EMBL" id="BLAX01000001">
    <property type="protein sequence ID" value="GET32363.1"/>
    <property type="molecule type" value="Genomic_DNA"/>
</dbReference>
<dbReference type="PROSITE" id="PS50043">
    <property type="entry name" value="HTH_LUXR_2"/>
    <property type="match status" value="1"/>
</dbReference>
<dbReference type="RefSeq" id="WP_025863163.1">
    <property type="nucleotide sequence ID" value="NZ_BLAX01000001.1"/>
</dbReference>
<dbReference type="InterPro" id="IPR036388">
    <property type="entry name" value="WH-like_DNA-bd_sf"/>
</dbReference>
<organism evidence="5 6">
    <name type="scientific">Prolixibacter bellariivorans</name>
    <dbReference type="NCBI Taxonomy" id="314319"/>
    <lineage>
        <taxon>Bacteria</taxon>
        <taxon>Pseudomonadati</taxon>
        <taxon>Bacteroidota</taxon>
        <taxon>Bacteroidia</taxon>
        <taxon>Marinilabiliales</taxon>
        <taxon>Prolixibacteraceae</taxon>
        <taxon>Prolixibacter</taxon>
    </lineage>
</organism>
<name>A0A5M4AXJ5_9BACT</name>
<dbReference type="OrthoDB" id="9797341at2"/>